<dbReference type="KEGG" id="lfa:LFA_2928"/>
<gene>
    <name evidence="2" type="ORF">LFA_2928</name>
</gene>
<evidence type="ECO:0000313" key="2">
    <source>
        <dbReference type="EMBL" id="CEG58282.1"/>
    </source>
</evidence>
<dbReference type="HOGENOM" id="CLU_2523441_0_0_6"/>
<reference evidence="3" key="1">
    <citation type="submission" date="2014-09" db="EMBL/GenBank/DDBJ databases">
        <authorList>
            <person name="Gomez-Valero L."/>
        </authorList>
    </citation>
    <scope>NUCLEOTIDE SEQUENCE [LARGE SCALE GENOMIC DNA]</scope>
    <source>
        <strain evidence="3">ATCC700992</strain>
    </source>
</reference>
<dbReference type="STRING" id="1212491.LFA_2928"/>
<dbReference type="Proteomes" id="UP000032430">
    <property type="component" value="Chromosome I"/>
</dbReference>
<accession>A0A098G748</accession>
<keyword evidence="3" id="KW-1185">Reference proteome</keyword>
<sequence>MKKDKEKHRHVPESTTADEPKVSSVTLTLQLLTKEKEKNKEAEKKNLLMKQQKYAVRFVLKKSHLNVFVLDMVAAVVETKEALK</sequence>
<name>A0A098G748_9GAMM</name>
<evidence type="ECO:0000256" key="1">
    <source>
        <dbReference type="SAM" id="MobiDB-lite"/>
    </source>
</evidence>
<feature type="compositionally biased region" description="Basic residues" evidence="1">
    <location>
        <begin position="1"/>
        <end position="10"/>
    </location>
</feature>
<evidence type="ECO:0000313" key="3">
    <source>
        <dbReference type="Proteomes" id="UP000032430"/>
    </source>
</evidence>
<proteinExistence type="predicted"/>
<protein>
    <submittedName>
        <fullName evidence="2">Uncharacterized protein</fullName>
    </submittedName>
</protein>
<feature type="region of interest" description="Disordered" evidence="1">
    <location>
        <begin position="1"/>
        <end position="22"/>
    </location>
</feature>
<organism evidence="2 3">
    <name type="scientific">Legionella fallonii LLAP-10</name>
    <dbReference type="NCBI Taxonomy" id="1212491"/>
    <lineage>
        <taxon>Bacteria</taxon>
        <taxon>Pseudomonadati</taxon>
        <taxon>Pseudomonadota</taxon>
        <taxon>Gammaproteobacteria</taxon>
        <taxon>Legionellales</taxon>
        <taxon>Legionellaceae</taxon>
        <taxon>Legionella</taxon>
    </lineage>
</organism>
<dbReference type="EMBL" id="LN614827">
    <property type="protein sequence ID" value="CEG58282.1"/>
    <property type="molecule type" value="Genomic_DNA"/>
</dbReference>
<dbReference type="AlphaFoldDB" id="A0A098G748"/>
<dbReference type="RefSeq" id="WP_045096634.1">
    <property type="nucleotide sequence ID" value="NZ_LN614827.1"/>
</dbReference>